<organism evidence="1 2">
    <name type="scientific">Isobaculum melis</name>
    <dbReference type="NCBI Taxonomy" id="142588"/>
    <lineage>
        <taxon>Bacteria</taxon>
        <taxon>Bacillati</taxon>
        <taxon>Bacillota</taxon>
        <taxon>Bacilli</taxon>
        <taxon>Lactobacillales</taxon>
        <taxon>Carnobacteriaceae</taxon>
        <taxon>Isobaculum</taxon>
    </lineage>
</organism>
<dbReference type="InterPro" id="IPR043519">
    <property type="entry name" value="NT_sf"/>
</dbReference>
<evidence type="ECO:0000313" key="2">
    <source>
        <dbReference type="Proteomes" id="UP000198948"/>
    </source>
</evidence>
<proteinExistence type="predicted"/>
<keyword evidence="1" id="KW-0548">Nucleotidyltransferase</keyword>
<dbReference type="SUPFAM" id="SSF81301">
    <property type="entry name" value="Nucleotidyltransferase"/>
    <property type="match status" value="1"/>
</dbReference>
<sequence length="291" mass="34567">MRSEKDIMDLLETFFYQSDDLLVFLMNGSKINVNIPDDKFKDFDVAFFTNNSAKYKGNSEFIKKSFGEILLMTEPFNPFNLELFKDESDGKRYSYLIQFVDGNRIDMSFYELDYLEEYLKADSLTKLIYDKTNRIKKEMIPSDADYLLRYPSSEVIKECIKEFWWQFLNTLKSIARNNYLLAQKFLNYTREQLIQMLTWQVALDNGFDKNYGKEFTTITNFLSPKTLNILQQTFNTTDFESMISSLKIMKTLEVKVEKILADRMSFDYTDYSYIPKSYLISKDEEELASYF</sequence>
<dbReference type="InterPro" id="IPR007530">
    <property type="entry name" value="Aminoglycoside_adenylylTfrase"/>
</dbReference>
<dbReference type="GO" id="GO:0016779">
    <property type="term" value="F:nucleotidyltransferase activity"/>
    <property type="evidence" value="ECO:0007669"/>
    <property type="project" value="UniProtKB-KW"/>
</dbReference>
<evidence type="ECO:0000313" key="1">
    <source>
        <dbReference type="EMBL" id="SER54245.1"/>
    </source>
</evidence>
<dbReference type="STRING" id="142588.SAMN04488559_101289"/>
<reference evidence="1 2" key="1">
    <citation type="submission" date="2016-10" db="EMBL/GenBank/DDBJ databases">
        <authorList>
            <person name="de Groot N.N."/>
        </authorList>
    </citation>
    <scope>NUCLEOTIDE SEQUENCE [LARGE SCALE GENOMIC DNA]</scope>
    <source>
        <strain evidence="1 2">DSM 13760</strain>
    </source>
</reference>
<dbReference type="EMBL" id="FOHA01000001">
    <property type="protein sequence ID" value="SER54245.1"/>
    <property type="molecule type" value="Genomic_DNA"/>
</dbReference>
<dbReference type="RefSeq" id="WP_143047319.1">
    <property type="nucleotide sequence ID" value="NZ_FOHA01000001.1"/>
</dbReference>
<dbReference type="OrthoDB" id="9776406at2"/>
<gene>
    <name evidence="1" type="ORF">SAMN04488559_101289</name>
</gene>
<protein>
    <submittedName>
        <fullName evidence="1">Aminoglycoside 6-adenylyltransferase</fullName>
    </submittedName>
</protein>
<dbReference type="Pfam" id="PF04439">
    <property type="entry name" value="Adenyl_transf"/>
    <property type="match status" value="1"/>
</dbReference>
<dbReference type="Proteomes" id="UP000198948">
    <property type="component" value="Unassembled WGS sequence"/>
</dbReference>
<accession>A0A1H9Q2D3</accession>
<dbReference type="SUPFAM" id="SSF81631">
    <property type="entry name" value="PAP/OAS1 substrate-binding domain"/>
    <property type="match status" value="1"/>
</dbReference>
<dbReference type="Gene3D" id="1.20.120.330">
    <property type="entry name" value="Nucleotidyltransferases domain 2"/>
    <property type="match status" value="1"/>
</dbReference>
<name>A0A1H9Q2D3_9LACT</name>
<dbReference type="AlphaFoldDB" id="A0A1H9Q2D3"/>
<keyword evidence="2" id="KW-1185">Reference proteome</keyword>
<dbReference type="Gene3D" id="3.30.460.10">
    <property type="entry name" value="Beta Polymerase, domain 2"/>
    <property type="match status" value="1"/>
</dbReference>
<keyword evidence="1" id="KW-0808">Transferase</keyword>